<gene>
    <name evidence="2" type="ORF">NECHADRAFT_78584</name>
</gene>
<organism evidence="2 3">
    <name type="scientific">Fusarium vanettenii (strain ATCC MYA-4622 / CBS 123669 / FGSC 9596 / NRRL 45880 / 77-13-4)</name>
    <name type="common">Fusarium solani subsp. pisi</name>
    <dbReference type="NCBI Taxonomy" id="660122"/>
    <lineage>
        <taxon>Eukaryota</taxon>
        <taxon>Fungi</taxon>
        <taxon>Dikarya</taxon>
        <taxon>Ascomycota</taxon>
        <taxon>Pezizomycotina</taxon>
        <taxon>Sordariomycetes</taxon>
        <taxon>Hypocreomycetidae</taxon>
        <taxon>Hypocreales</taxon>
        <taxon>Nectriaceae</taxon>
        <taxon>Fusarium</taxon>
        <taxon>Fusarium solani species complex</taxon>
        <taxon>Fusarium vanettenii</taxon>
    </lineage>
</organism>
<dbReference type="VEuPathDB" id="FungiDB:NECHADRAFT_78584"/>
<name>C7ZLS3_FUSV7</name>
<evidence type="ECO:0000313" key="3">
    <source>
        <dbReference type="Proteomes" id="UP000005206"/>
    </source>
</evidence>
<feature type="compositionally biased region" description="Basic and acidic residues" evidence="1">
    <location>
        <begin position="63"/>
        <end position="74"/>
    </location>
</feature>
<dbReference type="KEGG" id="nhe:NECHADRAFT_78584"/>
<sequence>MATDGTSASKSINDMLNDVRKAAAQVKDTKAKGEDVNEAEARLDEAVNTLSRERDALSTPEHPPPETRPELSDDQLEWLKRVRRLVEREKRNTTEPREQALLEEVMKAPSYFKAKKEG</sequence>
<dbReference type="EMBL" id="GG698947">
    <property type="protein sequence ID" value="EEU35038.1"/>
    <property type="molecule type" value="Genomic_DNA"/>
</dbReference>
<dbReference type="Proteomes" id="UP000005206">
    <property type="component" value="Chromosome 4"/>
</dbReference>
<feature type="region of interest" description="Disordered" evidence="1">
    <location>
        <begin position="24"/>
        <end position="74"/>
    </location>
</feature>
<feature type="compositionally biased region" description="Basic and acidic residues" evidence="1">
    <location>
        <begin position="24"/>
        <end position="56"/>
    </location>
</feature>
<keyword evidence="3" id="KW-1185">Reference proteome</keyword>
<dbReference type="OrthoDB" id="5088402at2759"/>
<evidence type="ECO:0000313" key="2">
    <source>
        <dbReference type="EMBL" id="EEU35038.1"/>
    </source>
</evidence>
<dbReference type="GeneID" id="9679140"/>
<dbReference type="HOGENOM" id="CLU_2073779_0_0_1"/>
<reference evidence="2 3" key="1">
    <citation type="journal article" date="2009" name="PLoS Genet.">
        <title>The genome of Nectria haematococca: contribution of supernumerary chromosomes to gene expansion.</title>
        <authorList>
            <person name="Coleman J.J."/>
            <person name="Rounsley S.D."/>
            <person name="Rodriguez-Carres M."/>
            <person name="Kuo A."/>
            <person name="Wasmann C.C."/>
            <person name="Grimwood J."/>
            <person name="Schmutz J."/>
            <person name="Taga M."/>
            <person name="White G.J."/>
            <person name="Zhou S."/>
            <person name="Schwartz D.C."/>
            <person name="Freitag M."/>
            <person name="Ma L.J."/>
            <person name="Danchin E.G."/>
            <person name="Henrissat B."/>
            <person name="Coutinho P.M."/>
            <person name="Nelson D.R."/>
            <person name="Straney D."/>
            <person name="Napoli C.A."/>
            <person name="Barker B.M."/>
            <person name="Gribskov M."/>
            <person name="Rep M."/>
            <person name="Kroken S."/>
            <person name="Molnar I."/>
            <person name="Rensing C."/>
            <person name="Kennell J.C."/>
            <person name="Zamora J."/>
            <person name="Farman M.L."/>
            <person name="Selker E.U."/>
            <person name="Salamov A."/>
            <person name="Shapiro H."/>
            <person name="Pangilinan J."/>
            <person name="Lindquist E."/>
            <person name="Lamers C."/>
            <person name="Grigoriev I.V."/>
            <person name="Geiser D.M."/>
            <person name="Covert S.F."/>
            <person name="Temporini E."/>
            <person name="Vanetten H.D."/>
        </authorList>
    </citation>
    <scope>NUCLEOTIDE SEQUENCE [LARGE SCALE GENOMIC DNA]</scope>
    <source>
        <strain evidence="3">ATCC MYA-4622 / CBS 123669 / FGSC 9596 / NRRL 45880 / 77-13-4</strain>
    </source>
</reference>
<dbReference type="AlphaFoldDB" id="C7ZLS3"/>
<accession>C7ZLS3</accession>
<proteinExistence type="predicted"/>
<dbReference type="RefSeq" id="XP_003040751.1">
    <property type="nucleotide sequence ID" value="XM_003040705.1"/>
</dbReference>
<evidence type="ECO:0000256" key="1">
    <source>
        <dbReference type="SAM" id="MobiDB-lite"/>
    </source>
</evidence>
<dbReference type="InParanoid" id="C7ZLS3"/>
<protein>
    <submittedName>
        <fullName evidence="2">Uncharacterized protein</fullName>
    </submittedName>
</protein>